<name>A0ABR0E1B1_ZASCE</name>
<dbReference type="Proteomes" id="UP001305779">
    <property type="component" value="Unassembled WGS sequence"/>
</dbReference>
<reference evidence="1 2" key="1">
    <citation type="journal article" date="2023" name="G3 (Bethesda)">
        <title>A chromosome-level genome assembly of Zasmidium syzygii isolated from banana leaves.</title>
        <authorList>
            <person name="van Westerhoven A.C."/>
            <person name="Mehrabi R."/>
            <person name="Talebi R."/>
            <person name="Steentjes M.B.F."/>
            <person name="Corcolon B."/>
            <person name="Chong P.A."/>
            <person name="Kema G.H.J."/>
            <person name="Seidl M.F."/>
        </authorList>
    </citation>
    <scope>NUCLEOTIDE SEQUENCE [LARGE SCALE GENOMIC DNA]</scope>
    <source>
        <strain evidence="1 2">P124</strain>
    </source>
</reference>
<organism evidence="1 2">
    <name type="scientific">Zasmidium cellare</name>
    <name type="common">Wine cellar mold</name>
    <name type="synonym">Racodium cellare</name>
    <dbReference type="NCBI Taxonomy" id="395010"/>
    <lineage>
        <taxon>Eukaryota</taxon>
        <taxon>Fungi</taxon>
        <taxon>Dikarya</taxon>
        <taxon>Ascomycota</taxon>
        <taxon>Pezizomycotina</taxon>
        <taxon>Dothideomycetes</taxon>
        <taxon>Dothideomycetidae</taxon>
        <taxon>Mycosphaerellales</taxon>
        <taxon>Mycosphaerellaceae</taxon>
        <taxon>Zasmidium</taxon>
    </lineage>
</organism>
<accession>A0ABR0E1B1</accession>
<dbReference type="EMBL" id="JAXOVC010000012">
    <property type="protein sequence ID" value="KAK4495021.1"/>
    <property type="molecule type" value="Genomic_DNA"/>
</dbReference>
<keyword evidence="2" id="KW-1185">Reference proteome</keyword>
<protein>
    <submittedName>
        <fullName evidence="1">Uncharacterized protein</fullName>
    </submittedName>
</protein>
<proteinExistence type="predicted"/>
<gene>
    <name evidence="1" type="ORF">PRZ48_013348</name>
</gene>
<evidence type="ECO:0000313" key="1">
    <source>
        <dbReference type="EMBL" id="KAK4495021.1"/>
    </source>
</evidence>
<sequence length="166" mass="19018">MQDDMTPSPELNAMLVDLENDACDLIDVCHNMNLTTAPNYFWLAVAYTGCVIVRILHSSLCSQRETLEDKFMTMQQALRSVAASKDDMSTKASLVLQALHVFKDIKQSPPILSRMSAWILYDCRRIYWENWTKNGLDNIHLSDRTQLETFKLAILFPGLKLSNQME</sequence>
<comment type="caution">
    <text evidence="1">The sequence shown here is derived from an EMBL/GenBank/DDBJ whole genome shotgun (WGS) entry which is preliminary data.</text>
</comment>
<evidence type="ECO:0000313" key="2">
    <source>
        <dbReference type="Proteomes" id="UP001305779"/>
    </source>
</evidence>